<keyword evidence="5" id="KW-1185">Reference proteome</keyword>
<feature type="region of interest" description="Disordered" evidence="2">
    <location>
        <begin position="44"/>
        <end position="88"/>
    </location>
</feature>
<keyword evidence="1" id="KW-0040">ANK repeat</keyword>
<dbReference type="Gene3D" id="1.25.40.20">
    <property type="entry name" value="Ankyrin repeat-containing domain"/>
    <property type="match status" value="1"/>
</dbReference>
<accession>A0A0C9MV30</accession>
<protein>
    <submittedName>
        <fullName evidence="4">Dil and ankyrin domain-containing protein</fullName>
    </submittedName>
</protein>
<name>A0A0C9MV30_9FUNG</name>
<feature type="region of interest" description="Disordered" evidence="2">
    <location>
        <begin position="1"/>
        <end position="23"/>
    </location>
</feature>
<dbReference type="PROSITE" id="PS50297">
    <property type="entry name" value="ANK_REP_REGION"/>
    <property type="match status" value="2"/>
</dbReference>
<feature type="domain" description="Dilute" evidence="3">
    <location>
        <begin position="372"/>
        <end position="644"/>
    </location>
</feature>
<feature type="compositionally biased region" description="Polar residues" evidence="2">
    <location>
        <begin position="1"/>
        <end position="16"/>
    </location>
</feature>
<organism evidence="4">
    <name type="scientific">Mucor ambiguus</name>
    <dbReference type="NCBI Taxonomy" id="91626"/>
    <lineage>
        <taxon>Eukaryota</taxon>
        <taxon>Fungi</taxon>
        <taxon>Fungi incertae sedis</taxon>
        <taxon>Mucoromycota</taxon>
        <taxon>Mucoromycotina</taxon>
        <taxon>Mucoromycetes</taxon>
        <taxon>Mucorales</taxon>
        <taxon>Mucorineae</taxon>
        <taxon>Mucoraceae</taxon>
        <taxon>Mucor</taxon>
    </lineage>
</organism>
<dbReference type="PANTHER" id="PTHR16027">
    <property type="entry name" value="DILUTE DOMAIN-CONTAINING PROTEIN YPR089W"/>
    <property type="match status" value="1"/>
</dbReference>
<evidence type="ECO:0000313" key="4">
    <source>
        <dbReference type="EMBL" id="GAN07287.1"/>
    </source>
</evidence>
<evidence type="ECO:0000259" key="3">
    <source>
        <dbReference type="PROSITE" id="PS51126"/>
    </source>
</evidence>
<dbReference type="GO" id="GO:0051020">
    <property type="term" value="F:GTPase binding"/>
    <property type="evidence" value="ECO:0007669"/>
    <property type="project" value="TreeGrafter"/>
</dbReference>
<feature type="compositionally biased region" description="Polar residues" evidence="2">
    <location>
        <begin position="49"/>
        <end position="60"/>
    </location>
</feature>
<dbReference type="SMART" id="SM01132">
    <property type="entry name" value="DIL"/>
    <property type="match status" value="1"/>
</dbReference>
<dbReference type="InterPro" id="IPR037986">
    <property type="entry name" value="Myo5p-like_CBD_DIL"/>
</dbReference>
<dbReference type="OrthoDB" id="426293at2759"/>
<proteinExistence type="predicted"/>
<dbReference type="PANTHER" id="PTHR16027:SF6">
    <property type="entry name" value="DILUTE DOMAIN-CONTAINING PROTEIN"/>
    <property type="match status" value="1"/>
</dbReference>
<dbReference type="AlphaFoldDB" id="A0A0C9MV30"/>
<feature type="region of interest" description="Disordered" evidence="2">
    <location>
        <begin position="280"/>
        <end position="299"/>
    </location>
</feature>
<feature type="region of interest" description="Disordered" evidence="2">
    <location>
        <begin position="645"/>
        <end position="696"/>
    </location>
</feature>
<dbReference type="EMBL" id="DF836444">
    <property type="protein sequence ID" value="GAN07287.1"/>
    <property type="molecule type" value="Genomic_DNA"/>
</dbReference>
<feature type="compositionally biased region" description="Low complexity" evidence="2">
    <location>
        <begin position="61"/>
        <end position="70"/>
    </location>
</feature>
<reference evidence="4" key="1">
    <citation type="submission" date="2014-09" db="EMBL/GenBank/DDBJ databases">
        <title>Draft genome sequence of an oleaginous Mucoromycotina fungus Mucor ambiguus NBRC6742.</title>
        <authorList>
            <person name="Takeda I."/>
            <person name="Yamane N."/>
            <person name="Morita T."/>
            <person name="Tamano K."/>
            <person name="Machida M."/>
            <person name="Baker S."/>
            <person name="Koike H."/>
        </authorList>
    </citation>
    <scope>NUCLEOTIDE SEQUENCE</scope>
    <source>
        <strain evidence="4">NBRC 6742</strain>
    </source>
</reference>
<dbReference type="InterPro" id="IPR002710">
    <property type="entry name" value="Dilute_dom"/>
</dbReference>
<dbReference type="InterPro" id="IPR052072">
    <property type="entry name" value="Vascular_dev_regulator"/>
</dbReference>
<sequence>MATLSNNITNDNQTYPSELPHIQEEYEDDHDMLKKKYENMSFDEMSQRMAESNRQISEMLSSTTSASSAHSLDEDFQVEDEEEADQDSKKWTALFTRAASNGDVTKVKEMLSDESIRQHIDINARDNDGTPPLIYAACFGKTEIAKILIEAGAQIDVQDGFGWSALMWATNNSHEALVKILLEHGASSQTKSAKGRTVFDFINTDNQKIIEILATNPRDSVSSTSSLFYRTTSSVSSSTSSTENDFYYPSTVEGFNNFMSEEAELRQRLFESTMQLDFDDTDSVEHNPAEQDEEADGEQFDENQFHWDKCSPDQMFVFNSDDLDSILDTIITHIQLPLAKQQDICVPTNIIFLSARFAHYFSSSELLEQVLEGALSRIGKTIKINARNIHVLAFWITNLTQLLFYLKKDAGLVVATAEQQLRLSELISETYNLIIQDTTKRLAKVLCPAMLDHEEIPGMDQVDFTDDWHRFFRKSARRSVIIAADGGVAVSTVTPQSITSLLSSTLFVLQSYDVHPIIIIQAMAQFFHYMSCELFNRILTNKKLLCRSKAMQVRMNFSHLEDWISVNRLPNHLVSYLNPTIQLLQLLQCLTQLEDLVDFINTSKKFDALNAPQVKRCVISYRYEVNEQRIPEEIEKYAMQCAEDTVRHKQRKQSMDKARALPMSRTQSQKMSRRQSMSQYLGLSKSGPSTPMSEELPPSVDELAAAIHEHNGDDDEQEVDVQETKDTRFMLPFSIPTTAHMTSSHWDAKAPHNQDTHTNTHSMIPIIPEEWMDKLDKPQSQEQQSVTL</sequence>
<feature type="repeat" description="ANK" evidence="1">
    <location>
        <begin position="128"/>
        <end position="160"/>
    </location>
</feature>
<evidence type="ECO:0000313" key="5">
    <source>
        <dbReference type="Proteomes" id="UP000053815"/>
    </source>
</evidence>
<evidence type="ECO:0000256" key="1">
    <source>
        <dbReference type="PROSITE-ProRule" id="PRU00023"/>
    </source>
</evidence>
<dbReference type="PROSITE" id="PS51126">
    <property type="entry name" value="DILUTE"/>
    <property type="match status" value="1"/>
</dbReference>
<dbReference type="CDD" id="cd15473">
    <property type="entry name" value="Myo5p-like_CBD_DIL_ANK"/>
    <property type="match status" value="1"/>
</dbReference>
<gene>
    <name evidence="4" type="ORF">MAM1_0155d06783</name>
</gene>
<feature type="repeat" description="ANK" evidence="1">
    <location>
        <begin position="161"/>
        <end position="193"/>
    </location>
</feature>
<dbReference type="Pfam" id="PF01843">
    <property type="entry name" value="DIL"/>
    <property type="match status" value="1"/>
</dbReference>
<dbReference type="SUPFAM" id="SSF48403">
    <property type="entry name" value="Ankyrin repeat"/>
    <property type="match status" value="1"/>
</dbReference>
<feature type="compositionally biased region" description="Acidic residues" evidence="2">
    <location>
        <begin position="74"/>
        <end position="85"/>
    </location>
</feature>
<dbReference type="Pfam" id="PF00023">
    <property type="entry name" value="Ank"/>
    <property type="match status" value="1"/>
</dbReference>
<dbReference type="InterPro" id="IPR002110">
    <property type="entry name" value="Ankyrin_rpt"/>
</dbReference>
<dbReference type="SMART" id="SM00248">
    <property type="entry name" value="ANK"/>
    <property type="match status" value="2"/>
</dbReference>
<feature type="compositionally biased region" description="Low complexity" evidence="2">
    <location>
        <begin position="663"/>
        <end position="679"/>
    </location>
</feature>
<evidence type="ECO:0000256" key="2">
    <source>
        <dbReference type="SAM" id="MobiDB-lite"/>
    </source>
</evidence>
<dbReference type="Proteomes" id="UP000053815">
    <property type="component" value="Unassembled WGS sequence"/>
</dbReference>
<dbReference type="Pfam" id="PF12796">
    <property type="entry name" value="Ank_2"/>
    <property type="match status" value="1"/>
</dbReference>
<dbReference type="InterPro" id="IPR036770">
    <property type="entry name" value="Ankyrin_rpt-contain_sf"/>
</dbReference>
<dbReference type="STRING" id="91626.A0A0C9MV30"/>
<feature type="compositionally biased region" description="Acidic residues" evidence="2">
    <location>
        <begin position="290"/>
        <end position="299"/>
    </location>
</feature>
<dbReference type="PROSITE" id="PS50088">
    <property type="entry name" value="ANK_REPEAT"/>
    <property type="match status" value="2"/>
</dbReference>